<evidence type="ECO:0000256" key="1">
    <source>
        <dbReference type="ARBA" id="ARBA00010638"/>
    </source>
</evidence>
<dbReference type="GO" id="GO:0009396">
    <property type="term" value="P:folic acid-containing compound biosynthetic process"/>
    <property type="evidence" value="ECO:0007669"/>
    <property type="project" value="TreeGrafter"/>
</dbReference>
<feature type="binding site" evidence="4">
    <location>
        <begin position="135"/>
        <end position="143"/>
    </location>
    <ligand>
        <name>ATP</name>
        <dbReference type="ChEBI" id="CHEBI:30616"/>
    </ligand>
</feature>
<keyword evidence="2 4" id="KW-0547">Nucleotide-binding</keyword>
<dbReference type="GO" id="GO:0005524">
    <property type="term" value="F:ATP binding"/>
    <property type="evidence" value="ECO:0007669"/>
    <property type="project" value="UniProtKB-KW"/>
</dbReference>
<keyword evidence="5" id="KW-0479">Metal-binding</keyword>
<evidence type="ECO:0000256" key="5">
    <source>
        <dbReference type="RuleBase" id="RU361279"/>
    </source>
</evidence>
<dbReference type="EMBL" id="LNYH01000004">
    <property type="protein sequence ID" value="KTD34522.1"/>
    <property type="molecule type" value="Genomic_DNA"/>
</dbReference>
<dbReference type="InterPro" id="IPR037171">
    <property type="entry name" value="NagB/RpiA_transferase-like"/>
</dbReference>
<dbReference type="SUPFAM" id="SSF100950">
    <property type="entry name" value="NagB/RpiA/CoA transferase-like"/>
    <property type="match status" value="1"/>
</dbReference>
<comment type="caution">
    <text evidence="6">The sequence shown here is derived from an EMBL/GenBank/DDBJ whole genome shotgun (WGS) entry which is preliminary data.</text>
</comment>
<dbReference type="AlphaFoldDB" id="A0A0W0WQB9"/>
<keyword evidence="5" id="KW-0460">Magnesium</keyword>
<name>A0A0W0WQB9_9GAMM</name>
<dbReference type="GO" id="GO:0046872">
    <property type="term" value="F:metal ion binding"/>
    <property type="evidence" value="ECO:0007669"/>
    <property type="project" value="UniProtKB-KW"/>
</dbReference>
<keyword evidence="6" id="KW-0436">Ligase</keyword>
<evidence type="ECO:0000256" key="4">
    <source>
        <dbReference type="PIRSR" id="PIRSR006806-1"/>
    </source>
</evidence>
<evidence type="ECO:0000313" key="7">
    <source>
        <dbReference type="Proteomes" id="UP000054761"/>
    </source>
</evidence>
<evidence type="ECO:0000256" key="2">
    <source>
        <dbReference type="ARBA" id="ARBA00022741"/>
    </source>
</evidence>
<dbReference type="NCBIfam" id="TIGR02727">
    <property type="entry name" value="MTHFS_bact"/>
    <property type="match status" value="1"/>
</dbReference>
<comment type="cofactor">
    <cofactor evidence="5">
        <name>Mg(2+)</name>
        <dbReference type="ChEBI" id="CHEBI:18420"/>
    </cofactor>
</comment>
<dbReference type="Proteomes" id="UP000054761">
    <property type="component" value="Unassembled WGS sequence"/>
</dbReference>
<keyword evidence="7" id="KW-1185">Reference proteome</keyword>
<accession>A0A0W0WQB9</accession>
<dbReference type="EC" id="6.3.3.2" evidence="5"/>
<feature type="binding site" evidence="4">
    <location>
        <position position="57"/>
    </location>
    <ligand>
        <name>substrate</name>
    </ligand>
</feature>
<dbReference type="PANTHER" id="PTHR23407:SF1">
    <property type="entry name" value="5-FORMYLTETRAHYDROFOLATE CYCLO-LIGASE"/>
    <property type="match status" value="1"/>
</dbReference>
<dbReference type="PATRIC" id="fig|454.4.peg.70"/>
<dbReference type="RefSeq" id="WP_058500460.1">
    <property type="nucleotide sequence ID" value="NZ_CAAAJA010000014.1"/>
</dbReference>
<evidence type="ECO:0000313" key="6">
    <source>
        <dbReference type="EMBL" id="KTD34522.1"/>
    </source>
</evidence>
<dbReference type="PIRSF" id="PIRSF006806">
    <property type="entry name" value="FTHF_cligase"/>
    <property type="match status" value="1"/>
</dbReference>
<dbReference type="GO" id="GO:0035999">
    <property type="term" value="P:tetrahydrofolate interconversion"/>
    <property type="evidence" value="ECO:0007669"/>
    <property type="project" value="TreeGrafter"/>
</dbReference>
<dbReference type="InterPro" id="IPR002698">
    <property type="entry name" value="FTHF_cligase"/>
</dbReference>
<comment type="catalytic activity">
    <reaction evidence="5">
        <text>(6S)-5-formyl-5,6,7,8-tetrahydrofolate + ATP = (6R)-5,10-methenyltetrahydrofolate + ADP + phosphate</text>
        <dbReference type="Rhea" id="RHEA:10488"/>
        <dbReference type="ChEBI" id="CHEBI:30616"/>
        <dbReference type="ChEBI" id="CHEBI:43474"/>
        <dbReference type="ChEBI" id="CHEBI:57455"/>
        <dbReference type="ChEBI" id="CHEBI:57457"/>
        <dbReference type="ChEBI" id="CHEBI:456216"/>
        <dbReference type="EC" id="6.3.3.2"/>
    </reaction>
</comment>
<reference evidence="6 7" key="1">
    <citation type="submission" date="2015-11" db="EMBL/GenBank/DDBJ databases">
        <title>Genomic analysis of 38 Legionella species identifies large and diverse effector repertoires.</title>
        <authorList>
            <person name="Burstein D."/>
            <person name="Amaro F."/>
            <person name="Zusman T."/>
            <person name="Lifshitz Z."/>
            <person name="Cohen O."/>
            <person name="Gilbert J.A."/>
            <person name="Pupko T."/>
            <person name="Shuman H.A."/>
            <person name="Segal G."/>
        </authorList>
    </citation>
    <scope>NUCLEOTIDE SEQUENCE [LARGE SCALE GENOMIC DNA]</scope>
    <source>
        <strain evidence="6 7">Bercovier 4</strain>
    </source>
</reference>
<evidence type="ECO:0000256" key="3">
    <source>
        <dbReference type="ARBA" id="ARBA00022840"/>
    </source>
</evidence>
<dbReference type="InterPro" id="IPR024185">
    <property type="entry name" value="FTHF_cligase-like_sf"/>
</dbReference>
<protein>
    <recommendedName>
        <fullName evidence="5">5-formyltetrahydrofolate cyclo-ligase</fullName>
        <ecNumber evidence="5">6.3.3.2</ecNumber>
    </recommendedName>
</protein>
<gene>
    <name evidence="6" type="primary">fthC</name>
    <name evidence="6" type="ORF">Lisr_0066</name>
</gene>
<keyword evidence="3 4" id="KW-0067">ATP-binding</keyword>
<dbReference type="STRING" id="454.Lisr_0066"/>
<sequence>MVDRFKQILRKSYKQVRSHLPATYQNAASEKVCARINRIHQYRYAKKIALYHAVQGEIDLERLWRSAPYQGKFCYFPVLNENLTLSFLPATPATAFKPNRFNIPEPDVSRELAIPVNELDIIFMPLVAFDDMGTRLGMGAGYYDRTLAEKKHSLLIGVAYDFQHEGFLSVQSWDIPLTAVVTPKKLYWSQS</sequence>
<dbReference type="Pfam" id="PF01812">
    <property type="entry name" value="5-FTHF_cyc-lig"/>
    <property type="match status" value="1"/>
</dbReference>
<dbReference type="PANTHER" id="PTHR23407">
    <property type="entry name" value="ATPASE INHIBITOR/5-FORMYLTETRAHYDROFOLATE CYCLO-LIGASE"/>
    <property type="match status" value="1"/>
</dbReference>
<dbReference type="OrthoDB" id="9801938at2"/>
<dbReference type="GO" id="GO:0030272">
    <property type="term" value="F:5-formyltetrahydrofolate cyclo-ligase activity"/>
    <property type="evidence" value="ECO:0007669"/>
    <property type="project" value="UniProtKB-EC"/>
</dbReference>
<feature type="binding site" evidence="4">
    <location>
        <begin position="6"/>
        <end position="10"/>
    </location>
    <ligand>
        <name>ATP</name>
        <dbReference type="ChEBI" id="CHEBI:30616"/>
    </ligand>
</feature>
<comment type="similarity">
    <text evidence="1 5">Belongs to the 5-formyltetrahydrofolate cyclo-ligase family.</text>
</comment>
<organism evidence="6 7">
    <name type="scientific">Legionella israelensis</name>
    <dbReference type="NCBI Taxonomy" id="454"/>
    <lineage>
        <taxon>Bacteria</taxon>
        <taxon>Pseudomonadati</taxon>
        <taxon>Pseudomonadota</taxon>
        <taxon>Gammaproteobacteria</taxon>
        <taxon>Legionellales</taxon>
        <taxon>Legionellaceae</taxon>
        <taxon>Legionella</taxon>
    </lineage>
</organism>
<proteinExistence type="inferred from homology"/>
<dbReference type="Gene3D" id="3.40.50.10420">
    <property type="entry name" value="NagB/RpiA/CoA transferase-like"/>
    <property type="match status" value="1"/>
</dbReference>